<feature type="transmembrane region" description="Helical" evidence="8">
    <location>
        <begin position="274"/>
        <end position="298"/>
    </location>
</feature>
<dbReference type="RefSeq" id="WP_150089498.1">
    <property type="nucleotide sequence ID" value="NZ_VWSF01000012.1"/>
</dbReference>
<evidence type="ECO:0000256" key="5">
    <source>
        <dbReference type="ARBA" id="ARBA00022989"/>
    </source>
</evidence>
<evidence type="ECO:0000256" key="2">
    <source>
        <dbReference type="ARBA" id="ARBA00022448"/>
    </source>
</evidence>
<feature type="transmembrane region" description="Helical" evidence="8">
    <location>
        <begin position="42"/>
        <end position="60"/>
    </location>
</feature>
<dbReference type="AlphaFoldDB" id="A0A5M6DD23"/>
<evidence type="ECO:0000256" key="8">
    <source>
        <dbReference type="SAM" id="Phobius"/>
    </source>
</evidence>
<evidence type="ECO:0000256" key="6">
    <source>
        <dbReference type="ARBA" id="ARBA00023065"/>
    </source>
</evidence>
<evidence type="ECO:0000259" key="9">
    <source>
        <dbReference type="Pfam" id="PF00582"/>
    </source>
</evidence>
<keyword evidence="2" id="KW-0813">Transport</keyword>
<keyword evidence="4 8" id="KW-0812">Transmembrane</keyword>
<accession>A0A5M6DD23</accession>
<dbReference type="PANTHER" id="PTHR43562">
    <property type="entry name" value="NAPA-TYPE SODIUM/HYDROGEN ANTIPORTER"/>
    <property type="match status" value="1"/>
</dbReference>
<dbReference type="Gene3D" id="3.40.50.620">
    <property type="entry name" value="HUPs"/>
    <property type="match status" value="1"/>
</dbReference>
<feature type="transmembrane region" description="Helical" evidence="8">
    <location>
        <begin position="156"/>
        <end position="177"/>
    </location>
</feature>
<comment type="subcellular location">
    <subcellularLocation>
        <location evidence="1">Membrane</location>
        <topology evidence="1">Multi-pass membrane protein</topology>
    </subcellularLocation>
</comment>
<sequence>MILLSELNFELPLRNPIIIFSLVLFIILFSPILFNKIKVPPIIGLIVAGIIIGPYGLNLLLRDSSIVLFGTVGLQYIMFTAGLEIDLEEFKKNQFKSLVFGLYTFLIPMVIGTVAAYYILGFNIPSAILLSSMFATHTLLAYPITSRYGINRIRAVTLTIGGTIITDVLALLVLAAIVGMYKGDISSAFWIRLAVSSVIFAAIVFFIFPLIARWFFKKFDDNISQYIFVLAIVFLGCFLAEVAGLEAIIGAFLSGLAINRFIPHTSPLMNRIDFVGNALFIPFFLISVGMLVDFSVLFKGFGALKVAAVMIAMAVAGKYLAALLTQKTFKLANNERQMIFGLSNARVGATLAVVLVGYNVILGETPSGEPIRLLSEDVLNGTILMILVTCTLSSFTVEKASQEIALQESAKQDVAADEPDEKILISLAYPETVNNLVDLALLIKPHKSKAPVYALHVRDEQDEPEASESKQATGKKMMEKAINHAAATDNTIVPLNRFDLNISNGIIYTIKEHNITDLIMGLHRLAHAGDGFFGPVTETILERTPETIFIYNAAQPINTLNRIVVAVPPRAEYEQGFQHWFNRIRTIAKGTGLPLFIYAEARTLRILQQLNSSDKAPLTIVFEPFDNWQEFLIFSREVKPDDLFIIVSSRRGHLSYHPETEKLPYYLTKYFKQNSYIILYPEQLEGLTNPNLRSLEENAELIDKAGHYMRNIFTPGEPRNEKS</sequence>
<dbReference type="InterPro" id="IPR006153">
    <property type="entry name" value="Cation/H_exchanger_TM"/>
</dbReference>
<feature type="transmembrane region" description="Helical" evidence="8">
    <location>
        <begin position="337"/>
        <end position="358"/>
    </location>
</feature>
<dbReference type="InterPro" id="IPR006016">
    <property type="entry name" value="UspA"/>
</dbReference>
<feature type="transmembrane region" description="Helical" evidence="8">
    <location>
        <begin position="189"/>
        <end position="211"/>
    </location>
</feature>
<dbReference type="Pfam" id="PF00999">
    <property type="entry name" value="Na_H_Exchanger"/>
    <property type="match status" value="1"/>
</dbReference>
<feature type="transmembrane region" description="Helical" evidence="8">
    <location>
        <begin position="66"/>
        <end position="85"/>
    </location>
</feature>
<dbReference type="EMBL" id="VWSF01000012">
    <property type="protein sequence ID" value="KAA5543969.1"/>
    <property type="molecule type" value="Genomic_DNA"/>
</dbReference>
<evidence type="ECO:0000313" key="12">
    <source>
        <dbReference type="Proteomes" id="UP000323426"/>
    </source>
</evidence>
<evidence type="ECO:0000313" key="11">
    <source>
        <dbReference type="EMBL" id="KAA5543969.1"/>
    </source>
</evidence>
<feature type="transmembrane region" description="Helical" evidence="8">
    <location>
        <begin position="97"/>
        <end position="120"/>
    </location>
</feature>
<feature type="transmembrane region" description="Helical" evidence="8">
    <location>
        <begin position="17"/>
        <end position="35"/>
    </location>
</feature>
<dbReference type="InterPro" id="IPR038770">
    <property type="entry name" value="Na+/solute_symporter_sf"/>
</dbReference>
<organism evidence="11 12">
    <name type="scientific">Adhaeribacter rhizoryzae</name>
    <dbReference type="NCBI Taxonomy" id="2607907"/>
    <lineage>
        <taxon>Bacteria</taxon>
        <taxon>Pseudomonadati</taxon>
        <taxon>Bacteroidota</taxon>
        <taxon>Cytophagia</taxon>
        <taxon>Cytophagales</taxon>
        <taxon>Hymenobacteraceae</taxon>
        <taxon>Adhaeribacter</taxon>
    </lineage>
</organism>
<proteinExistence type="predicted"/>
<evidence type="ECO:0000256" key="1">
    <source>
        <dbReference type="ARBA" id="ARBA00004141"/>
    </source>
</evidence>
<dbReference type="GO" id="GO:1902600">
    <property type="term" value="P:proton transmembrane transport"/>
    <property type="evidence" value="ECO:0007669"/>
    <property type="project" value="InterPro"/>
</dbReference>
<keyword evidence="12" id="KW-1185">Reference proteome</keyword>
<feature type="transmembrane region" description="Helical" evidence="8">
    <location>
        <begin position="304"/>
        <end position="325"/>
    </location>
</feature>
<dbReference type="SUPFAM" id="SSF52402">
    <property type="entry name" value="Adenine nucleotide alpha hydrolases-like"/>
    <property type="match status" value="1"/>
</dbReference>
<keyword evidence="5 8" id="KW-1133">Transmembrane helix</keyword>
<feature type="domain" description="UspA" evidence="9">
    <location>
        <begin position="445"/>
        <end position="545"/>
    </location>
</feature>
<dbReference type="GO" id="GO:0016020">
    <property type="term" value="C:membrane"/>
    <property type="evidence" value="ECO:0007669"/>
    <property type="project" value="UniProtKB-SubCell"/>
</dbReference>
<evidence type="ECO:0000259" key="10">
    <source>
        <dbReference type="Pfam" id="PF00999"/>
    </source>
</evidence>
<dbReference type="Gene3D" id="1.20.1530.20">
    <property type="match status" value="1"/>
</dbReference>
<reference evidence="11 12" key="1">
    <citation type="submission" date="2019-09" db="EMBL/GenBank/DDBJ databases">
        <title>Genome sequence and assembly of Adhaeribacter sp.</title>
        <authorList>
            <person name="Chhetri G."/>
        </authorList>
    </citation>
    <scope>NUCLEOTIDE SEQUENCE [LARGE SCALE GENOMIC DNA]</scope>
    <source>
        <strain evidence="11 12">DK36</strain>
    </source>
</reference>
<feature type="domain" description="Cation/H+ exchanger transmembrane" evidence="10">
    <location>
        <begin position="25"/>
        <end position="397"/>
    </location>
</feature>
<evidence type="ECO:0000256" key="3">
    <source>
        <dbReference type="ARBA" id="ARBA00022449"/>
    </source>
</evidence>
<keyword evidence="7 8" id="KW-0472">Membrane</keyword>
<dbReference type="Proteomes" id="UP000323426">
    <property type="component" value="Unassembled WGS sequence"/>
</dbReference>
<dbReference type="InterPro" id="IPR014729">
    <property type="entry name" value="Rossmann-like_a/b/a_fold"/>
</dbReference>
<evidence type="ECO:0000256" key="7">
    <source>
        <dbReference type="ARBA" id="ARBA00023136"/>
    </source>
</evidence>
<name>A0A5M6DD23_9BACT</name>
<protein>
    <submittedName>
        <fullName evidence="11">Cation:proton antiporter</fullName>
    </submittedName>
</protein>
<dbReference type="GO" id="GO:0015297">
    <property type="term" value="F:antiporter activity"/>
    <property type="evidence" value="ECO:0007669"/>
    <property type="project" value="UniProtKB-KW"/>
</dbReference>
<keyword evidence="6" id="KW-0406">Ion transport</keyword>
<keyword evidence="3" id="KW-0050">Antiport</keyword>
<evidence type="ECO:0000256" key="4">
    <source>
        <dbReference type="ARBA" id="ARBA00022692"/>
    </source>
</evidence>
<dbReference type="PANTHER" id="PTHR43562:SF4">
    <property type="entry name" value="NA(+)_H(+) ANTIPORTER NHAS5"/>
    <property type="match status" value="1"/>
</dbReference>
<feature type="transmembrane region" description="Helical" evidence="8">
    <location>
        <begin position="126"/>
        <end position="144"/>
    </location>
</feature>
<gene>
    <name evidence="11" type="ORF">F0145_15425</name>
</gene>
<dbReference type="Pfam" id="PF00582">
    <property type="entry name" value="Usp"/>
    <property type="match status" value="1"/>
</dbReference>
<comment type="caution">
    <text evidence="11">The sequence shown here is derived from an EMBL/GenBank/DDBJ whole genome shotgun (WGS) entry which is preliminary data.</text>
</comment>